<comment type="caution">
    <text evidence="3">The sequence shown here is derived from an EMBL/GenBank/DDBJ whole genome shotgun (WGS) entry which is preliminary data.</text>
</comment>
<dbReference type="Proteomes" id="UP001556367">
    <property type="component" value="Unassembled WGS sequence"/>
</dbReference>
<dbReference type="Gene3D" id="1.25.40.10">
    <property type="entry name" value="Tetratricopeptide repeat domain"/>
    <property type="match status" value="1"/>
</dbReference>
<dbReference type="SMART" id="SM00028">
    <property type="entry name" value="TPR"/>
    <property type="match status" value="1"/>
</dbReference>
<dbReference type="EMBL" id="JASNQZ010000017">
    <property type="protein sequence ID" value="KAL0945562.1"/>
    <property type="molecule type" value="Genomic_DNA"/>
</dbReference>
<evidence type="ECO:0000313" key="3">
    <source>
        <dbReference type="EMBL" id="KAL0945562.1"/>
    </source>
</evidence>
<evidence type="ECO:0000313" key="4">
    <source>
        <dbReference type="Proteomes" id="UP001556367"/>
    </source>
</evidence>
<accession>A0ABR3IQJ3</accession>
<name>A0ABR3IQJ3_9AGAR</name>
<feature type="region of interest" description="Disordered" evidence="2">
    <location>
        <begin position="1"/>
        <end position="80"/>
    </location>
</feature>
<gene>
    <name evidence="3" type="ORF">HGRIS_014723</name>
</gene>
<dbReference type="SUPFAM" id="SSF48452">
    <property type="entry name" value="TPR-like"/>
    <property type="match status" value="1"/>
</dbReference>
<feature type="compositionally biased region" description="Polar residues" evidence="2">
    <location>
        <begin position="53"/>
        <end position="68"/>
    </location>
</feature>
<feature type="compositionally biased region" description="Basic and acidic residues" evidence="2">
    <location>
        <begin position="1"/>
        <end position="17"/>
    </location>
</feature>
<proteinExistence type="predicted"/>
<evidence type="ECO:0000256" key="1">
    <source>
        <dbReference type="PROSITE-ProRule" id="PRU00339"/>
    </source>
</evidence>
<keyword evidence="1" id="KW-0802">TPR repeat</keyword>
<dbReference type="InterPro" id="IPR019734">
    <property type="entry name" value="TPR_rpt"/>
</dbReference>
<dbReference type="PROSITE" id="PS50005">
    <property type="entry name" value="TPR"/>
    <property type="match status" value="1"/>
</dbReference>
<evidence type="ECO:0000256" key="2">
    <source>
        <dbReference type="SAM" id="MobiDB-lite"/>
    </source>
</evidence>
<keyword evidence="4" id="KW-1185">Reference proteome</keyword>
<dbReference type="InterPro" id="IPR011990">
    <property type="entry name" value="TPR-like_helical_dom_sf"/>
</dbReference>
<evidence type="ECO:0008006" key="5">
    <source>
        <dbReference type="Google" id="ProtNLM"/>
    </source>
</evidence>
<feature type="repeat" description="TPR" evidence="1">
    <location>
        <begin position="95"/>
        <end position="128"/>
    </location>
</feature>
<sequence>MLRHPRPSERDAARLHDPSPVQAHPHILQHPQQPPHHPPHLNGNGPSIPPTPNALSNGTANHPSSAVSPTGPASALPNGVGAASSITAKLAAANEQTWLLIGRVAEQMGDLEHALSAYENALRHNPASLSGLTQVAGIARIKENYPKACFYSARISAAQIIPPINIRG</sequence>
<protein>
    <recommendedName>
        <fullName evidence="5">Tetratricopeptide repeat protein</fullName>
    </recommendedName>
</protein>
<organism evidence="3 4">
    <name type="scientific">Hohenbuehelia grisea</name>
    <dbReference type="NCBI Taxonomy" id="104357"/>
    <lineage>
        <taxon>Eukaryota</taxon>
        <taxon>Fungi</taxon>
        <taxon>Dikarya</taxon>
        <taxon>Basidiomycota</taxon>
        <taxon>Agaricomycotina</taxon>
        <taxon>Agaricomycetes</taxon>
        <taxon>Agaricomycetidae</taxon>
        <taxon>Agaricales</taxon>
        <taxon>Pleurotineae</taxon>
        <taxon>Pleurotaceae</taxon>
        <taxon>Hohenbuehelia</taxon>
    </lineage>
</organism>
<reference evidence="4" key="1">
    <citation type="submission" date="2024-06" db="EMBL/GenBank/DDBJ databases">
        <title>Multi-omics analyses provide insights into the biosynthesis of the anticancer antibiotic pleurotin in Hohenbuehelia grisea.</title>
        <authorList>
            <person name="Weaver J.A."/>
            <person name="Alberti F."/>
        </authorList>
    </citation>
    <scope>NUCLEOTIDE SEQUENCE [LARGE SCALE GENOMIC DNA]</scope>
    <source>
        <strain evidence="4">T-177</strain>
    </source>
</reference>